<dbReference type="Proteomes" id="UP001387100">
    <property type="component" value="Unassembled WGS sequence"/>
</dbReference>
<dbReference type="EMBL" id="JBBIAA010000028">
    <property type="protein sequence ID" value="MEJ5946638.1"/>
    <property type="molecule type" value="Genomic_DNA"/>
</dbReference>
<sequence length="387" mass="41844">MTTSSTPAPPADLGASWPGDPGTDRAPTPVRTPPEGAHALVVGATGITGSALVRQLVDAGWRTTGLSRRRPADERAAHVAADLTSRDSLADALADVRPTHVFLGAWARQETEAENIRVNGGMVRDLLAVLGPQGSLRHVALVTGLKHYLGPFEAYGKGDMPDTPFLEDAERLPVDNFYYAQEDELFAAAAAHGFTWSVHRSHTVVGHAVGNAMNMAATLGAYAGIQRRLDRTFVFPGSRAQWDGVVDLTDADLLADHQLWAATTPAAADAAYNVVDGDVVRWRRLWKALADHLGVEPQGPEEEPQPLEQQMAGAEGVWADLVAEHGLVEPDLARVASWWHTDADLGRPMEVTADMTRSRLLGYTGWVSTERALLRRVDAYRAERLVP</sequence>
<keyword evidence="4" id="KW-1185">Reference proteome</keyword>
<gene>
    <name evidence="3" type="ORF">WDZ17_15170</name>
</gene>
<proteinExistence type="predicted"/>
<protein>
    <submittedName>
        <fullName evidence="3">SDR family oxidoreductase</fullName>
    </submittedName>
</protein>
<dbReference type="SUPFAM" id="SSF51735">
    <property type="entry name" value="NAD(P)-binding Rossmann-fold domains"/>
    <property type="match status" value="1"/>
</dbReference>
<organism evidence="3 4">
    <name type="scientific">Pseudokineococcus basanitobsidens</name>
    <dbReference type="NCBI Taxonomy" id="1926649"/>
    <lineage>
        <taxon>Bacteria</taxon>
        <taxon>Bacillati</taxon>
        <taxon>Actinomycetota</taxon>
        <taxon>Actinomycetes</taxon>
        <taxon>Kineosporiales</taxon>
        <taxon>Kineosporiaceae</taxon>
        <taxon>Pseudokineococcus</taxon>
    </lineage>
</organism>
<dbReference type="PANTHER" id="PTHR32487">
    <property type="entry name" value="3-OXO-DELTA(4,5)-STEROID 5-BETA-REDUCTASE"/>
    <property type="match status" value="1"/>
</dbReference>
<name>A0ABU8RNW7_9ACTN</name>
<dbReference type="InterPro" id="IPR055222">
    <property type="entry name" value="PRISE-like_Rossmann-fold"/>
</dbReference>
<evidence type="ECO:0000259" key="2">
    <source>
        <dbReference type="Pfam" id="PF01370"/>
    </source>
</evidence>
<feature type="region of interest" description="Disordered" evidence="1">
    <location>
        <begin position="1"/>
        <end position="36"/>
    </location>
</feature>
<reference evidence="3 4" key="1">
    <citation type="journal article" date="2017" name="Int. J. Syst. Evol. Microbiol.">
        <title>Pseudokineococcus basanitobsidens sp. nov., isolated from volcanic rock.</title>
        <authorList>
            <person name="Lee D.W."/>
            <person name="Park M.Y."/>
            <person name="Kim J.J."/>
            <person name="Kim B.S."/>
        </authorList>
    </citation>
    <scope>NUCLEOTIDE SEQUENCE [LARGE SCALE GENOMIC DNA]</scope>
    <source>
        <strain evidence="3 4">DSM 103726</strain>
    </source>
</reference>
<dbReference type="PANTHER" id="PTHR32487:SF0">
    <property type="entry name" value="3-OXO-DELTA(4,5)-STEROID 5-BETA-REDUCTASE"/>
    <property type="match status" value="1"/>
</dbReference>
<accession>A0ABU8RNW7</accession>
<feature type="domain" description="NAD-dependent epimerase/dehydratase" evidence="2">
    <location>
        <begin position="39"/>
        <end position="267"/>
    </location>
</feature>
<dbReference type="Pfam" id="PF01370">
    <property type="entry name" value="Epimerase"/>
    <property type="match status" value="1"/>
</dbReference>
<evidence type="ECO:0000256" key="1">
    <source>
        <dbReference type="SAM" id="MobiDB-lite"/>
    </source>
</evidence>
<dbReference type="CDD" id="cd08948">
    <property type="entry name" value="5beta-POR_like_SDR_a"/>
    <property type="match status" value="1"/>
</dbReference>
<dbReference type="Gene3D" id="3.40.50.720">
    <property type="entry name" value="NAD(P)-binding Rossmann-like Domain"/>
    <property type="match status" value="1"/>
</dbReference>
<dbReference type="InterPro" id="IPR001509">
    <property type="entry name" value="Epimerase_deHydtase"/>
</dbReference>
<comment type="caution">
    <text evidence="3">The sequence shown here is derived from an EMBL/GenBank/DDBJ whole genome shotgun (WGS) entry which is preliminary data.</text>
</comment>
<evidence type="ECO:0000313" key="4">
    <source>
        <dbReference type="Proteomes" id="UP001387100"/>
    </source>
</evidence>
<dbReference type="InterPro" id="IPR036291">
    <property type="entry name" value="NAD(P)-bd_dom_sf"/>
</dbReference>
<evidence type="ECO:0000313" key="3">
    <source>
        <dbReference type="EMBL" id="MEJ5946638.1"/>
    </source>
</evidence>